<organism evidence="3 4">
    <name type="scientific">Litorimonas taeanensis</name>
    <dbReference type="NCBI Taxonomy" id="568099"/>
    <lineage>
        <taxon>Bacteria</taxon>
        <taxon>Pseudomonadati</taxon>
        <taxon>Pseudomonadota</taxon>
        <taxon>Alphaproteobacteria</taxon>
        <taxon>Maricaulales</taxon>
        <taxon>Robiginitomaculaceae</taxon>
    </lineage>
</organism>
<dbReference type="InterPro" id="IPR001441">
    <property type="entry name" value="UPP_synth-like"/>
</dbReference>
<evidence type="ECO:0000313" key="3">
    <source>
        <dbReference type="EMBL" id="RKQ71632.1"/>
    </source>
</evidence>
<dbReference type="NCBIfam" id="TIGR00055">
    <property type="entry name" value="uppS"/>
    <property type="match status" value="1"/>
</dbReference>
<feature type="binding site" evidence="2">
    <location>
        <begin position="21"/>
        <end position="24"/>
    </location>
    <ligand>
        <name>substrate</name>
    </ligand>
</feature>
<dbReference type="PANTHER" id="PTHR10291">
    <property type="entry name" value="DEHYDRODOLICHYL DIPHOSPHATE SYNTHASE FAMILY MEMBER"/>
    <property type="match status" value="1"/>
</dbReference>
<feature type="binding site" evidence="2">
    <location>
        <position position="37"/>
    </location>
    <ligand>
        <name>substrate</name>
    </ligand>
</feature>
<feature type="active site" evidence="2">
    <location>
        <position position="20"/>
    </location>
</feature>
<proteinExistence type="inferred from homology"/>
<comment type="similarity">
    <text evidence="2">Belongs to the UPP synthase family.</text>
</comment>
<comment type="cofactor">
    <cofactor evidence="2">
        <name>Mg(2+)</name>
        <dbReference type="ChEBI" id="CHEBI:18420"/>
    </cofactor>
    <text evidence="2">Binds 2 magnesium ions per subunit.</text>
</comment>
<dbReference type="PANTHER" id="PTHR10291:SF0">
    <property type="entry name" value="DEHYDRODOLICHYL DIPHOSPHATE SYNTHASE 2"/>
    <property type="match status" value="1"/>
</dbReference>
<dbReference type="FunFam" id="3.40.1180.10:FF:000001">
    <property type="entry name" value="(2E,6E)-farnesyl-diphosphate-specific ditrans,polycis-undecaprenyl-diphosphate synthase"/>
    <property type="match status" value="1"/>
</dbReference>
<keyword evidence="2" id="KW-0460">Magnesium</keyword>
<dbReference type="NCBIfam" id="NF011405">
    <property type="entry name" value="PRK14830.1"/>
    <property type="match status" value="1"/>
</dbReference>
<keyword evidence="4" id="KW-1185">Reference proteome</keyword>
<feature type="binding site" evidence="2">
    <location>
        <position position="203"/>
    </location>
    <ligand>
        <name>Mg(2+)</name>
        <dbReference type="ChEBI" id="CHEBI:18420"/>
    </ligand>
</feature>
<dbReference type="HAMAP" id="MF_01139">
    <property type="entry name" value="ISPT"/>
    <property type="match status" value="1"/>
</dbReference>
<feature type="binding site" evidence="2">
    <location>
        <position position="33"/>
    </location>
    <ligand>
        <name>substrate</name>
    </ligand>
</feature>
<dbReference type="AlphaFoldDB" id="A0A420WL44"/>
<gene>
    <name evidence="3" type="ORF">DES40_0959</name>
</gene>
<dbReference type="EC" id="2.5.1.-" evidence="2"/>
<feature type="binding site" evidence="2">
    <location>
        <position position="71"/>
    </location>
    <ligand>
        <name>substrate</name>
    </ligand>
</feature>
<dbReference type="SUPFAM" id="SSF64005">
    <property type="entry name" value="Undecaprenyl diphosphate synthase"/>
    <property type="match status" value="1"/>
</dbReference>
<comment type="function">
    <text evidence="2">Catalyzes the condensation of isopentenyl diphosphate (IPP) with allylic pyrophosphates generating different type of terpenoids.</text>
</comment>
<name>A0A420WL44_9PROT</name>
<dbReference type="GO" id="GO:0000287">
    <property type="term" value="F:magnesium ion binding"/>
    <property type="evidence" value="ECO:0007669"/>
    <property type="project" value="UniProtKB-UniRule"/>
</dbReference>
<feature type="active site" description="Proton acceptor" evidence="2">
    <location>
        <position position="68"/>
    </location>
</feature>
<feature type="binding site" evidence="2">
    <location>
        <position position="184"/>
    </location>
    <ligand>
        <name>substrate</name>
    </ligand>
</feature>
<dbReference type="FunCoup" id="A0A420WL44">
    <property type="interactions" value="480"/>
</dbReference>
<comment type="subunit">
    <text evidence="2">Homodimer.</text>
</comment>
<dbReference type="InParanoid" id="A0A420WL44"/>
<accession>A0A420WL44</accession>
<protein>
    <recommendedName>
        <fullName evidence="2">Isoprenyl transferase</fullName>
        <ecNumber evidence="2">2.5.1.-</ecNumber>
    </recommendedName>
</protein>
<feature type="binding site" evidence="2">
    <location>
        <position position="25"/>
    </location>
    <ligand>
        <name>substrate</name>
    </ligand>
</feature>
<dbReference type="Proteomes" id="UP000282211">
    <property type="component" value="Unassembled WGS sequence"/>
</dbReference>
<dbReference type="GO" id="GO:0008834">
    <property type="term" value="F:ditrans,polycis-undecaprenyl-diphosphate synthase [(2E,6E)-farnesyl-diphosphate specific] activity"/>
    <property type="evidence" value="ECO:0007669"/>
    <property type="project" value="TreeGrafter"/>
</dbReference>
<dbReference type="PROSITE" id="PS01066">
    <property type="entry name" value="UPP_SYNTHASE"/>
    <property type="match status" value="1"/>
</dbReference>
<dbReference type="Gene3D" id="3.40.1180.10">
    <property type="entry name" value="Decaprenyl diphosphate synthase-like"/>
    <property type="match status" value="1"/>
</dbReference>
<dbReference type="Pfam" id="PF01255">
    <property type="entry name" value="Prenyltransf"/>
    <property type="match status" value="1"/>
</dbReference>
<evidence type="ECO:0000256" key="1">
    <source>
        <dbReference type="ARBA" id="ARBA00022679"/>
    </source>
</evidence>
<dbReference type="InterPro" id="IPR036424">
    <property type="entry name" value="UPP_synth-like_sf"/>
</dbReference>
<comment type="caution">
    <text evidence="3">The sequence shown here is derived from an EMBL/GenBank/DDBJ whole genome shotgun (WGS) entry which is preliminary data.</text>
</comment>
<dbReference type="InterPro" id="IPR018520">
    <property type="entry name" value="UPP_synth-like_CS"/>
</dbReference>
<dbReference type="RefSeq" id="WP_233345427.1">
    <property type="nucleotide sequence ID" value="NZ_RBII01000001.1"/>
</dbReference>
<dbReference type="GO" id="GO:0005829">
    <property type="term" value="C:cytosol"/>
    <property type="evidence" value="ECO:0007669"/>
    <property type="project" value="TreeGrafter"/>
</dbReference>
<keyword evidence="1 2" id="KW-0808">Transferase</keyword>
<feature type="binding site" evidence="2">
    <location>
        <begin position="65"/>
        <end position="67"/>
    </location>
    <ligand>
        <name>substrate</name>
    </ligand>
</feature>
<keyword evidence="2" id="KW-0479">Metal-binding</keyword>
<evidence type="ECO:0000313" key="4">
    <source>
        <dbReference type="Proteomes" id="UP000282211"/>
    </source>
</evidence>
<feature type="binding site" evidence="2">
    <location>
        <position position="20"/>
    </location>
    <ligand>
        <name>Mg(2+)</name>
        <dbReference type="ChEBI" id="CHEBI:18420"/>
    </ligand>
</feature>
<feature type="binding site" evidence="2">
    <location>
        <position position="69"/>
    </location>
    <ligand>
        <name>substrate</name>
    </ligand>
</feature>
<dbReference type="GO" id="GO:0016094">
    <property type="term" value="P:polyprenol biosynthetic process"/>
    <property type="evidence" value="ECO:0007669"/>
    <property type="project" value="TreeGrafter"/>
</dbReference>
<dbReference type="EMBL" id="RBII01000001">
    <property type="protein sequence ID" value="RKQ71632.1"/>
    <property type="molecule type" value="Genomic_DNA"/>
</dbReference>
<dbReference type="CDD" id="cd00475">
    <property type="entry name" value="Cis_IPPS"/>
    <property type="match status" value="1"/>
</dbReference>
<sequence>MSLSTSYSERFPAHIAIIMDGNGRWAQARHRPRVFGHRAGVKTVRRVVEDASNMGVKCLTLYSFSTENWSRPKAEIAALFTLLREYVEQDLETLHGRGVCIRILGSREGLKPDLIELIDRVETTTRANTKFSLNIAFNYGGRDELLRATKKALAAGHSPDSLSEAVINQYLDTAGLPEPDLVIRTSGEKRISNFLLWQAAYSEFVFTDVLWPDFNREDLQSSIEEFQKRDRRFGRLTSSEVA</sequence>
<evidence type="ECO:0000256" key="2">
    <source>
        <dbReference type="HAMAP-Rule" id="MF_01139"/>
    </source>
</evidence>
<feature type="binding site" evidence="2">
    <location>
        <begin position="190"/>
        <end position="192"/>
    </location>
    <ligand>
        <name>substrate</name>
    </ligand>
</feature>
<reference evidence="3 4" key="1">
    <citation type="submission" date="2018-10" db="EMBL/GenBank/DDBJ databases">
        <title>Genomic Encyclopedia of Type Strains, Phase IV (KMG-IV): sequencing the most valuable type-strain genomes for metagenomic binning, comparative biology and taxonomic classification.</title>
        <authorList>
            <person name="Goeker M."/>
        </authorList>
    </citation>
    <scope>NUCLEOTIDE SEQUENCE [LARGE SCALE GENOMIC DNA]</scope>
    <source>
        <strain evidence="3 4">DSM 22008</strain>
    </source>
</reference>